<reference evidence="1" key="2">
    <citation type="journal article" date="2021" name="Microbiome">
        <title>Successional dynamics and alternative stable states in a saline activated sludge microbial community over 9 years.</title>
        <authorList>
            <person name="Wang Y."/>
            <person name="Ye J."/>
            <person name="Ju F."/>
            <person name="Liu L."/>
            <person name="Boyd J.A."/>
            <person name="Deng Y."/>
            <person name="Parks D.H."/>
            <person name="Jiang X."/>
            <person name="Yin X."/>
            <person name="Woodcroft B.J."/>
            <person name="Tyson G.W."/>
            <person name="Hugenholtz P."/>
            <person name="Polz M.F."/>
            <person name="Zhang T."/>
        </authorList>
    </citation>
    <scope>NUCLEOTIDE SEQUENCE</scope>
    <source>
        <strain evidence="1">HKST-UBA15</strain>
    </source>
</reference>
<evidence type="ECO:0000313" key="2">
    <source>
        <dbReference type="Proteomes" id="UP000745577"/>
    </source>
</evidence>
<organism evidence="1 2">
    <name type="scientific">Candidatus Dojkabacteria bacterium</name>
    <dbReference type="NCBI Taxonomy" id="2099670"/>
    <lineage>
        <taxon>Bacteria</taxon>
        <taxon>Candidatus Dojkabacteria</taxon>
    </lineage>
</organism>
<sequence length="89" mass="10194">MPNNNKPGRGSCKNNGYHRKFISTEPLRMTEGNESGLWVKRVLAIRTVICELCGKELESPTNIQQVFYYTLTNEEIITSMVRMEEVALN</sequence>
<evidence type="ECO:0000313" key="1">
    <source>
        <dbReference type="EMBL" id="MCA9380359.1"/>
    </source>
</evidence>
<comment type="caution">
    <text evidence="1">The sequence shown here is derived from an EMBL/GenBank/DDBJ whole genome shotgun (WGS) entry which is preliminary data.</text>
</comment>
<proteinExistence type="predicted"/>
<accession>A0A955L0N7</accession>
<protein>
    <submittedName>
        <fullName evidence="1">Uncharacterized protein</fullName>
    </submittedName>
</protein>
<dbReference type="Proteomes" id="UP000745577">
    <property type="component" value="Unassembled WGS sequence"/>
</dbReference>
<dbReference type="AlphaFoldDB" id="A0A955L0N7"/>
<dbReference type="EMBL" id="JAGQLL010000053">
    <property type="protein sequence ID" value="MCA9380359.1"/>
    <property type="molecule type" value="Genomic_DNA"/>
</dbReference>
<gene>
    <name evidence="1" type="ORF">KC675_04235</name>
</gene>
<reference evidence="1" key="1">
    <citation type="submission" date="2020-04" db="EMBL/GenBank/DDBJ databases">
        <authorList>
            <person name="Zhang T."/>
        </authorList>
    </citation>
    <scope>NUCLEOTIDE SEQUENCE</scope>
    <source>
        <strain evidence="1">HKST-UBA15</strain>
    </source>
</reference>
<name>A0A955L0N7_9BACT</name>